<proteinExistence type="predicted"/>
<feature type="compositionally biased region" description="Basic and acidic residues" evidence="1">
    <location>
        <begin position="84"/>
        <end position="95"/>
    </location>
</feature>
<evidence type="ECO:0000313" key="3">
    <source>
        <dbReference type="Proteomes" id="UP000532311"/>
    </source>
</evidence>
<dbReference type="GO" id="GO:0016301">
    <property type="term" value="F:kinase activity"/>
    <property type="evidence" value="ECO:0007669"/>
    <property type="project" value="UniProtKB-KW"/>
</dbReference>
<dbReference type="EMBL" id="JAAQPF010001271">
    <property type="protein sequence ID" value="KAF5690351.1"/>
    <property type="molecule type" value="Genomic_DNA"/>
</dbReference>
<feature type="compositionally biased region" description="Polar residues" evidence="1">
    <location>
        <begin position="29"/>
        <end position="56"/>
    </location>
</feature>
<accession>A0A8H5UK90</accession>
<gene>
    <name evidence="2" type="ORF">FGLOB1_14653</name>
</gene>
<name>A0A8H5UK90_9HYPO</name>
<reference evidence="2 3" key="1">
    <citation type="submission" date="2020-05" db="EMBL/GenBank/DDBJ databases">
        <title>Identification and distribution of gene clusters putatively required for synthesis of sphingolipid metabolism inhibitors in phylogenetically diverse species of the filamentous fungus Fusarium.</title>
        <authorList>
            <person name="Kim H.-S."/>
            <person name="Busman M."/>
            <person name="Brown D.W."/>
            <person name="Divon H."/>
            <person name="Uhlig S."/>
            <person name="Proctor R.H."/>
        </authorList>
    </citation>
    <scope>NUCLEOTIDE SEQUENCE [LARGE SCALE GENOMIC DNA]</scope>
    <source>
        <strain evidence="2 3">NRRL 26131</strain>
    </source>
</reference>
<evidence type="ECO:0000313" key="2">
    <source>
        <dbReference type="EMBL" id="KAF5690351.1"/>
    </source>
</evidence>
<dbReference type="Proteomes" id="UP000532311">
    <property type="component" value="Unassembled WGS sequence"/>
</dbReference>
<protein>
    <submittedName>
        <fullName evidence="2">Casein kinase delta</fullName>
    </submittedName>
</protein>
<feature type="region of interest" description="Disordered" evidence="1">
    <location>
        <begin position="1"/>
        <end position="95"/>
    </location>
</feature>
<evidence type="ECO:0000256" key="1">
    <source>
        <dbReference type="SAM" id="MobiDB-lite"/>
    </source>
</evidence>
<organism evidence="2 3">
    <name type="scientific">Fusarium globosum</name>
    <dbReference type="NCBI Taxonomy" id="78864"/>
    <lineage>
        <taxon>Eukaryota</taxon>
        <taxon>Fungi</taxon>
        <taxon>Dikarya</taxon>
        <taxon>Ascomycota</taxon>
        <taxon>Pezizomycotina</taxon>
        <taxon>Sordariomycetes</taxon>
        <taxon>Hypocreomycetidae</taxon>
        <taxon>Hypocreales</taxon>
        <taxon>Nectriaceae</taxon>
        <taxon>Fusarium</taxon>
        <taxon>Fusarium fujikuroi species complex</taxon>
    </lineage>
</organism>
<comment type="caution">
    <text evidence="2">The sequence shown here is derived from an EMBL/GenBank/DDBJ whole genome shotgun (WGS) entry which is preliminary data.</text>
</comment>
<keyword evidence="2" id="KW-0418">Kinase</keyword>
<dbReference type="AlphaFoldDB" id="A0A8H5UK90"/>
<keyword evidence="3" id="KW-1185">Reference proteome</keyword>
<keyword evidence="2" id="KW-0808">Transferase</keyword>
<sequence length="175" mass="19590">MPATATSDSDEPMMTRKRRRAAPNRNGEPFQQTAPDSLALVSTSSSELGDYSNGSNRLVVDAEPKPRSESNLGPDRGPRRHQRMTTEAKVGEDSRKRTAYTVGEAWEFDRILEVSRAYDGRLMYKIAWQPTWGRISDFESDDAIDAARWAVISTFGTEDWDAEYQVLGARNVADA</sequence>